<dbReference type="SUPFAM" id="SSF55469">
    <property type="entry name" value="FMN-dependent nitroreductase-like"/>
    <property type="match status" value="2"/>
</dbReference>
<accession>A0A7I7QRQ9</accession>
<organism evidence="2 3">
    <name type="scientific">Mycolicibacterium sediminis</name>
    <dbReference type="NCBI Taxonomy" id="1286180"/>
    <lineage>
        <taxon>Bacteria</taxon>
        <taxon>Bacillati</taxon>
        <taxon>Actinomycetota</taxon>
        <taxon>Actinomycetes</taxon>
        <taxon>Mycobacteriales</taxon>
        <taxon>Mycobacteriaceae</taxon>
        <taxon>Mycolicibacterium</taxon>
    </lineage>
</organism>
<dbReference type="Proteomes" id="UP000467193">
    <property type="component" value="Chromosome"/>
</dbReference>
<dbReference type="GO" id="GO:0061504">
    <property type="term" value="P:cyclic threonylcarbamoyladenosine biosynthetic process"/>
    <property type="evidence" value="ECO:0007669"/>
    <property type="project" value="TreeGrafter"/>
</dbReference>
<reference evidence="2 3" key="1">
    <citation type="journal article" date="2019" name="Emerg. Microbes Infect.">
        <title>Comprehensive subspecies identification of 175 nontuberculous mycobacteria species based on 7547 genomic profiles.</title>
        <authorList>
            <person name="Matsumoto Y."/>
            <person name="Kinjo T."/>
            <person name="Motooka D."/>
            <person name="Nabeya D."/>
            <person name="Jung N."/>
            <person name="Uechi K."/>
            <person name="Horii T."/>
            <person name="Iida T."/>
            <person name="Fujita J."/>
            <person name="Nakamura S."/>
        </authorList>
    </citation>
    <scope>NUCLEOTIDE SEQUENCE [LARGE SCALE GENOMIC DNA]</scope>
    <source>
        <strain evidence="2 3">JCM 17899</strain>
    </source>
</reference>
<dbReference type="KEGG" id="msei:MSEDJ_31850"/>
<dbReference type="SUPFAM" id="SSF69572">
    <property type="entry name" value="Activating enzymes of the ubiquitin-like proteins"/>
    <property type="match status" value="1"/>
</dbReference>
<feature type="domain" description="THIF-type NAD/FAD binding fold" evidence="1">
    <location>
        <begin position="88"/>
        <end position="250"/>
    </location>
</feature>
<dbReference type="NCBIfam" id="NF005901">
    <property type="entry name" value="PRK07877.1"/>
    <property type="match status" value="1"/>
</dbReference>
<dbReference type="Gene3D" id="3.40.50.720">
    <property type="entry name" value="NAD(P)-binding Rossmann-like Domain"/>
    <property type="match status" value="1"/>
</dbReference>
<dbReference type="AlphaFoldDB" id="A0A7I7QRQ9"/>
<proteinExistence type="predicted"/>
<keyword evidence="3" id="KW-1185">Reference proteome</keyword>
<evidence type="ECO:0000313" key="2">
    <source>
        <dbReference type="EMBL" id="BBY29089.1"/>
    </source>
</evidence>
<sequence length="720" mass="76720">MSRRSDDLGFSAVLLDTSDDADGAALDRLRSDPTIEALDSFAAQHAAIADMTDDAGLLGEAPRWAYYPWRRSIVKILGPQSFRRLRLDRNRNLITAGEQDHLGTLVVGVIGLSSGHVIAHTLAAEGLCGELRLADFDELELSNLNRVPASVFDLGVNKAVATARRIAELDPYLTVHPWPSGVTADTVDAFLDGMDVVVEECDSLDVKALVREESRRRRLPVVMATSDRGLIDVERFDLDPHRPLFHGLLGDVDVAELATLSSQQKVPQVMRLVDVAGLTARAAASLLEVGHELATWPQLAGDVTLGAGGVAEAVRRIGLGLALGSGRARLDAGAALDRLEEPVVVVTHDPADPAEPAPPTSPLAAIVAAAHRAPSGGNSQPWAIEADGDTVEIVLTPELTSTMDVGFRGSAVAVGAAVFNAEVAAAASGDVVARVRYSEPDERWPLKATITLEPGTDPDRARLYPAVLRRETNRHRGDATALSGAIVGALTDAAVREGAGLRMLSSPAEIAAAAEILGAADRIRYLTPPLHAEMASELRWPGNDSLQSGIDVRSLELDPGTLLALDILKRPEVMETLASWDGGRILGADTSSRVQSSSALAVVTVDGARLSDYARGGAAVEAVWVTAEEFDLSVQPISPAFLYARSDGDLREVSATHVDALADLRRRFAELAGLADEVPALILRFAVTPPTSVRSRRRHVNIDDQRYSEFDVRSDAARKP</sequence>
<gene>
    <name evidence="2" type="ORF">MSEDJ_31850</name>
</gene>
<dbReference type="GO" id="GO:0061503">
    <property type="term" value="F:tRNA threonylcarbamoyladenosine dehydratase"/>
    <property type="evidence" value="ECO:0007669"/>
    <property type="project" value="TreeGrafter"/>
</dbReference>
<dbReference type="InterPro" id="IPR035985">
    <property type="entry name" value="Ubiquitin-activating_enz"/>
</dbReference>
<name>A0A7I7QRQ9_9MYCO</name>
<dbReference type="InterPro" id="IPR000594">
    <property type="entry name" value="ThiF_NAD_FAD-bd"/>
</dbReference>
<protein>
    <recommendedName>
        <fullName evidence="1">THIF-type NAD/FAD binding fold domain-containing protein</fullName>
    </recommendedName>
</protein>
<dbReference type="InterPro" id="IPR000415">
    <property type="entry name" value="Nitroreductase-like"/>
</dbReference>
<evidence type="ECO:0000259" key="1">
    <source>
        <dbReference type="Pfam" id="PF00899"/>
    </source>
</evidence>
<dbReference type="RefSeq" id="WP_163797895.1">
    <property type="nucleotide sequence ID" value="NZ_AP022588.1"/>
</dbReference>
<dbReference type="InterPro" id="IPR045886">
    <property type="entry name" value="ThiF/MoeB/HesA"/>
</dbReference>
<dbReference type="EMBL" id="AP022588">
    <property type="protein sequence ID" value="BBY29089.1"/>
    <property type="molecule type" value="Genomic_DNA"/>
</dbReference>
<evidence type="ECO:0000313" key="3">
    <source>
        <dbReference type="Proteomes" id="UP000467193"/>
    </source>
</evidence>
<dbReference type="PANTHER" id="PTHR43267">
    <property type="entry name" value="TRNA THREONYLCARBAMOYLADENOSINE DEHYDRATASE"/>
    <property type="match status" value="1"/>
</dbReference>
<dbReference type="CDD" id="cd01483">
    <property type="entry name" value="E1_enzyme_family"/>
    <property type="match status" value="1"/>
</dbReference>
<dbReference type="Pfam" id="PF00899">
    <property type="entry name" value="ThiF"/>
    <property type="match status" value="1"/>
</dbReference>
<dbReference type="Gene3D" id="3.40.109.10">
    <property type="entry name" value="NADH Oxidase"/>
    <property type="match status" value="1"/>
</dbReference>
<dbReference type="GO" id="GO:0016491">
    <property type="term" value="F:oxidoreductase activity"/>
    <property type="evidence" value="ECO:0007669"/>
    <property type="project" value="InterPro"/>
</dbReference>
<dbReference type="PANTHER" id="PTHR43267:SF3">
    <property type="entry name" value="THIF PROTEIN"/>
    <property type="match status" value="1"/>
</dbReference>
<dbReference type="GO" id="GO:0008641">
    <property type="term" value="F:ubiquitin-like modifier activating enzyme activity"/>
    <property type="evidence" value="ECO:0007669"/>
    <property type="project" value="InterPro"/>
</dbReference>